<keyword evidence="4" id="KW-1185">Reference proteome</keyword>
<name>A0A103YM57_CYNCS</name>
<dbReference type="InterPro" id="IPR036291">
    <property type="entry name" value="NAD(P)-bd_dom_sf"/>
</dbReference>
<organism evidence="3 4">
    <name type="scientific">Cynara cardunculus var. scolymus</name>
    <name type="common">Globe artichoke</name>
    <name type="synonym">Cynara scolymus</name>
    <dbReference type="NCBI Taxonomy" id="59895"/>
    <lineage>
        <taxon>Eukaryota</taxon>
        <taxon>Viridiplantae</taxon>
        <taxon>Streptophyta</taxon>
        <taxon>Embryophyta</taxon>
        <taxon>Tracheophyta</taxon>
        <taxon>Spermatophyta</taxon>
        <taxon>Magnoliopsida</taxon>
        <taxon>eudicotyledons</taxon>
        <taxon>Gunneridae</taxon>
        <taxon>Pentapetalae</taxon>
        <taxon>asterids</taxon>
        <taxon>campanulids</taxon>
        <taxon>Asterales</taxon>
        <taxon>Asteraceae</taxon>
        <taxon>Carduoideae</taxon>
        <taxon>Cardueae</taxon>
        <taxon>Carduinae</taxon>
        <taxon>Cynara</taxon>
    </lineage>
</organism>
<dbReference type="SUPFAM" id="SSF51735">
    <property type="entry name" value="NAD(P)-binding Rossmann-fold domains"/>
    <property type="match status" value="1"/>
</dbReference>
<dbReference type="STRING" id="59895.A0A103YM57"/>
<keyword evidence="2" id="KW-0560">Oxidoreductase</keyword>
<proteinExistence type="inferred from homology"/>
<sequence>MSKHTVVGLMKNLCVELGQYGIRVNCISPGAVATPLLVNAIRMEKKVVVESLRASAALKGVMLTVEDVAEAALYLGSDEAKFVSGVNLVVDGGYSTTNSSFPAMVKSSMS</sequence>
<dbReference type="EMBL" id="LEKV01000082">
    <property type="protein sequence ID" value="KVI11560.1"/>
    <property type="molecule type" value="Genomic_DNA"/>
</dbReference>
<dbReference type="Gene3D" id="3.40.50.720">
    <property type="entry name" value="NAD(P)-binding Rossmann-like Domain"/>
    <property type="match status" value="1"/>
</dbReference>
<gene>
    <name evidence="3" type="ORF">Ccrd_010030</name>
</gene>
<dbReference type="PANTHER" id="PTHR43180">
    <property type="entry name" value="3-OXOACYL-(ACYL-CARRIER-PROTEIN) REDUCTASE (AFU_ORTHOLOGUE AFUA_6G11210)"/>
    <property type="match status" value="1"/>
</dbReference>
<comment type="caution">
    <text evidence="3">The sequence shown here is derived from an EMBL/GenBank/DDBJ whole genome shotgun (WGS) entry which is preliminary data.</text>
</comment>
<dbReference type="Gramene" id="KVI11560">
    <property type="protein sequence ID" value="KVI11560"/>
    <property type="gene ID" value="Ccrd_010030"/>
</dbReference>
<dbReference type="Proteomes" id="UP000243975">
    <property type="component" value="Unassembled WGS sequence"/>
</dbReference>
<dbReference type="OMA" id="DASHAYT"/>
<dbReference type="AlphaFoldDB" id="A0A103YM57"/>
<evidence type="ECO:0000313" key="4">
    <source>
        <dbReference type="Proteomes" id="UP000243975"/>
    </source>
</evidence>
<reference evidence="3 4" key="1">
    <citation type="journal article" date="2016" name="Sci. Rep.">
        <title>The genome sequence of the outbreeding globe artichoke constructed de novo incorporating a phase-aware low-pass sequencing strategy of F1 progeny.</title>
        <authorList>
            <person name="Scaglione D."/>
            <person name="Reyes-Chin-Wo S."/>
            <person name="Acquadro A."/>
            <person name="Froenicke L."/>
            <person name="Portis E."/>
            <person name="Beitel C."/>
            <person name="Tirone M."/>
            <person name="Mauro R."/>
            <person name="Lo Monaco A."/>
            <person name="Mauromicale G."/>
            <person name="Faccioli P."/>
            <person name="Cattivelli L."/>
            <person name="Rieseberg L."/>
            <person name="Michelmore R."/>
            <person name="Lanteri S."/>
        </authorList>
    </citation>
    <scope>NUCLEOTIDE SEQUENCE [LARGE SCALE GENOMIC DNA]</scope>
    <source>
        <strain evidence="3">2C</strain>
    </source>
</reference>
<dbReference type="Pfam" id="PF13561">
    <property type="entry name" value="adh_short_C2"/>
    <property type="match status" value="1"/>
</dbReference>
<comment type="similarity">
    <text evidence="1">Belongs to the short-chain dehydrogenases/reductases (SDR) family.</text>
</comment>
<dbReference type="PANTHER" id="PTHR43180:SF45">
    <property type="entry name" value="SECOISOLARICIRESINOL DEHYDROGENASE-LIKE ISOFORM X1"/>
    <property type="match status" value="1"/>
</dbReference>
<dbReference type="PRINTS" id="PR00081">
    <property type="entry name" value="GDHRDH"/>
</dbReference>
<evidence type="ECO:0000256" key="1">
    <source>
        <dbReference type="ARBA" id="ARBA00006484"/>
    </source>
</evidence>
<dbReference type="GO" id="GO:0016491">
    <property type="term" value="F:oxidoreductase activity"/>
    <property type="evidence" value="ECO:0007669"/>
    <property type="project" value="UniProtKB-KW"/>
</dbReference>
<evidence type="ECO:0008006" key="5">
    <source>
        <dbReference type="Google" id="ProtNLM"/>
    </source>
</evidence>
<evidence type="ECO:0000256" key="2">
    <source>
        <dbReference type="ARBA" id="ARBA00023002"/>
    </source>
</evidence>
<dbReference type="InterPro" id="IPR002347">
    <property type="entry name" value="SDR_fam"/>
</dbReference>
<protein>
    <recommendedName>
        <fullName evidence="5">Glucose/ribitol dehydrogenase</fullName>
    </recommendedName>
</protein>
<evidence type="ECO:0000313" key="3">
    <source>
        <dbReference type="EMBL" id="KVI11560.1"/>
    </source>
</evidence>
<accession>A0A103YM57</accession>